<dbReference type="EMBL" id="HBED01022932">
    <property type="protein sequence ID" value="CAD8312636.1"/>
    <property type="molecule type" value="Transcribed_RNA"/>
</dbReference>
<proteinExistence type="predicted"/>
<accession>A0A7R9Z962</accession>
<protein>
    <submittedName>
        <fullName evidence="2">Uncharacterized protein</fullName>
    </submittedName>
</protein>
<feature type="region of interest" description="Disordered" evidence="1">
    <location>
        <begin position="127"/>
        <end position="147"/>
    </location>
</feature>
<evidence type="ECO:0000313" key="2">
    <source>
        <dbReference type="EMBL" id="CAD8312636.1"/>
    </source>
</evidence>
<dbReference type="AlphaFoldDB" id="A0A7R9Z962"/>
<feature type="compositionally biased region" description="Low complexity" evidence="1">
    <location>
        <begin position="26"/>
        <end position="38"/>
    </location>
</feature>
<feature type="compositionally biased region" description="Polar residues" evidence="1">
    <location>
        <begin position="51"/>
        <end position="61"/>
    </location>
</feature>
<feature type="region of interest" description="Disordered" evidence="1">
    <location>
        <begin position="1"/>
        <end position="61"/>
    </location>
</feature>
<organism evidence="2">
    <name type="scientific">Pseudictyota dubia</name>
    <dbReference type="NCBI Taxonomy" id="2749911"/>
    <lineage>
        <taxon>Eukaryota</taxon>
        <taxon>Sar</taxon>
        <taxon>Stramenopiles</taxon>
        <taxon>Ochrophyta</taxon>
        <taxon>Bacillariophyta</taxon>
        <taxon>Mediophyceae</taxon>
        <taxon>Biddulphiophycidae</taxon>
        <taxon>Eupodiscales</taxon>
        <taxon>Odontellaceae</taxon>
        <taxon>Pseudictyota</taxon>
    </lineage>
</organism>
<evidence type="ECO:0000256" key="1">
    <source>
        <dbReference type="SAM" id="MobiDB-lite"/>
    </source>
</evidence>
<gene>
    <name evidence="2" type="ORF">TDUB1175_LOCUS11425</name>
</gene>
<reference evidence="2" key="1">
    <citation type="submission" date="2021-01" db="EMBL/GenBank/DDBJ databases">
        <authorList>
            <person name="Corre E."/>
            <person name="Pelletier E."/>
            <person name="Niang G."/>
            <person name="Scheremetjew M."/>
            <person name="Finn R."/>
            <person name="Kale V."/>
            <person name="Holt S."/>
            <person name="Cochrane G."/>
            <person name="Meng A."/>
            <person name="Brown T."/>
            <person name="Cohen L."/>
        </authorList>
    </citation>
    <scope>NUCLEOTIDE SEQUENCE</scope>
    <source>
        <strain evidence="2">CCMP147</strain>
    </source>
</reference>
<name>A0A7R9Z962_9STRA</name>
<sequence length="272" mass="26543">MSVLPMVPTSMEPQAEMTPKVGLFSGSGRSHASGAGASFVPTPNPLKQDETPSSTTKNGSSSACKGFSFFPATKSSVLGPEPLPGQKIGHPFNGNSGGFAHASADEDGVVPSLSSAHRIATNPPLAATASAGHHRPPNKSPFPFGSQPSKENIGFGFSFGITGGKAKGSAGSSSGVTPFASQSPFGMGWNAGGSNGGGFSAPLSAGKPAEGGSFGAFGGGSKPGLGIFEPAKGNATCGSSVGFGTAGGSGALSFGRSDGLLSPVAPFGPPRT</sequence>